<dbReference type="EMBL" id="JAKZEU010000004">
    <property type="protein sequence ID" value="MCQ0971055.1"/>
    <property type="molecule type" value="Genomic_DNA"/>
</dbReference>
<evidence type="ECO:0000256" key="6">
    <source>
        <dbReference type="ARBA" id="ARBA00023136"/>
    </source>
</evidence>
<feature type="transmembrane region" description="Helical" evidence="7">
    <location>
        <begin position="98"/>
        <end position="115"/>
    </location>
</feature>
<evidence type="ECO:0000256" key="5">
    <source>
        <dbReference type="ARBA" id="ARBA00022989"/>
    </source>
</evidence>
<feature type="transmembrane region" description="Helical" evidence="7">
    <location>
        <begin position="208"/>
        <end position="240"/>
    </location>
</feature>
<keyword evidence="8" id="KW-0282">Flagellum</keyword>
<gene>
    <name evidence="8" type="ORF">MLD63_11540</name>
</gene>
<feature type="transmembrane region" description="Helical" evidence="7">
    <location>
        <begin position="170"/>
        <end position="196"/>
    </location>
</feature>
<accession>A0ABT1MRW7</accession>
<organism evidence="8 9">
    <name type="scientific">Paracoccus albicereus</name>
    <dbReference type="NCBI Taxonomy" id="2922394"/>
    <lineage>
        <taxon>Bacteria</taxon>
        <taxon>Pseudomonadati</taxon>
        <taxon>Pseudomonadota</taxon>
        <taxon>Alphaproteobacteria</taxon>
        <taxon>Rhodobacterales</taxon>
        <taxon>Paracoccaceae</taxon>
        <taxon>Paracoccus</taxon>
    </lineage>
</organism>
<reference evidence="8 9" key="1">
    <citation type="submission" date="2022-03" db="EMBL/GenBank/DDBJ databases">
        <authorList>
            <person name="He Y."/>
        </authorList>
    </citation>
    <scope>NUCLEOTIDE SEQUENCE [LARGE SCALE GENOMIC DNA]</scope>
    <source>
        <strain evidence="8 9">TK19116</strain>
    </source>
</reference>
<sequence>MNLDDLARTLPGFDWSLALVYLRIQAMILALPGFGERVLPVRVKVAIAMALSPLMTELAPAATMPETPQAILAAALPEIVIGFAAGTLLRIIAIAMDMAATAIAMTASLAQLIGGTGDSAPHPIGNMLHLGGLAVLFALGLPAMLVDLIADTFVIWPSGGLPDIATLAPAAAGFVAQSFGLAMLLAAPFILGGLLFQALSGVINRVMPALPVVFIGAPAAILLALVALALFVPMIVSLWADAVLSFTLPRP</sequence>
<evidence type="ECO:0000256" key="4">
    <source>
        <dbReference type="ARBA" id="ARBA00022692"/>
    </source>
</evidence>
<comment type="subcellular location">
    <subcellularLocation>
        <location evidence="1">Cell membrane</location>
        <topology evidence="1">Multi-pass membrane protein</topology>
    </subcellularLocation>
</comment>
<dbReference type="RefSeq" id="WP_255330074.1">
    <property type="nucleotide sequence ID" value="NZ_JAKZEU010000004.1"/>
</dbReference>
<keyword evidence="8" id="KW-0969">Cilium</keyword>
<evidence type="ECO:0000313" key="8">
    <source>
        <dbReference type="EMBL" id="MCQ0971055.1"/>
    </source>
</evidence>
<keyword evidence="4 7" id="KW-0812">Transmembrane</keyword>
<protein>
    <submittedName>
        <fullName evidence="8">Flagellar biosynthetic protein FliR</fullName>
    </submittedName>
</protein>
<dbReference type="Pfam" id="PF01311">
    <property type="entry name" value="Bac_export_1"/>
    <property type="match status" value="1"/>
</dbReference>
<comment type="caution">
    <text evidence="8">The sequence shown here is derived from an EMBL/GenBank/DDBJ whole genome shotgun (WGS) entry which is preliminary data.</text>
</comment>
<dbReference type="InterPro" id="IPR002010">
    <property type="entry name" value="T3SS_IM_R"/>
</dbReference>
<feature type="transmembrane region" description="Helical" evidence="7">
    <location>
        <begin position="12"/>
        <end position="35"/>
    </location>
</feature>
<keyword evidence="5 7" id="KW-1133">Transmembrane helix</keyword>
<dbReference type="PANTHER" id="PTHR30065">
    <property type="entry name" value="FLAGELLAR BIOSYNTHETIC PROTEIN FLIR"/>
    <property type="match status" value="1"/>
</dbReference>
<keyword evidence="8" id="KW-0966">Cell projection</keyword>
<feature type="transmembrane region" description="Helical" evidence="7">
    <location>
        <begin position="127"/>
        <end position="150"/>
    </location>
</feature>
<comment type="similarity">
    <text evidence="2">Belongs to the FliR/MopE/SpaR family.</text>
</comment>
<dbReference type="PANTHER" id="PTHR30065:SF1">
    <property type="entry name" value="SURFACE PRESENTATION OF ANTIGENS PROTEIN SPAR"/>
    <property type="match status" value="1"/>
</dbReference>
<dbReference type="Proteomes" id="UP001203945">
    <property type="component" value="Unassembled WGS sequence"/>
</dbReference>
<proteinExistence type="inferred from homology"/>
<feature type="transmembrane region" description="Helical" evidence="7">
    <location>
        <begin position="71"/>
        <end position="92"/>
    </location>
</feature>
<evidence type="ECO:0000256" key="7">
    <source>
        <dbReference type="SAM" id="Phobius"/>
    </source>
</evidence>
<name>A0ABT1MRW7_9RHOB</name>
<evidence type="ECO:0000256" key="3">
    <source>
        <dbReference type="ARBA" id="ARBA00022475"/>
    </source>
</evidence>
<keyword evidence="3" id="KW-1003">Cell membrane</keyword>
<evidence type="ECO:0000313" key="9">
    <source>
        <dbReference type="Proteomes" id="UP001203945"/>
    </source>
</evidence>
<keyword evidence="6 7" id="KW-0472">Membrane</keyword>
<evidence type="ECO:0000256" key="2">
    <source>
        <dbReference type="ARBA" id="ARBA00009772"/>
    </source>
</evidence>
<keyword evidence="9" id="KW-1185">Reference proteome</keyword>
<evidence type="ECO:0000256" key="1">
    <source>
        <dbReference type="ARBA" id="ARBA00004651"/>
    </source>
</evidence>
<dbReference type="PRINTS" id="PR00953">
    <property type="entry name" value="TYPE3IMRPROT"/>
</dbReference>